<organism evidence="1 2">
    <name type="scientific">Entomophthora muscae</name>
    <dbReference type="NCBI Taxonomy" id="34485"/>
    <lineage>
        <taxon>Eukaryota</taxon>
        <taxon>Fungi</taxon>
        <taxon>Fungi incertae sedis</taxon>
        <taxon>Zoopagomycota</taxon>
        <taxon>Entomophthoromycotina</taxon>
        <taxon>Entomophthoromycetes</taxon>
        <taxon>Entomophthorales</taxon>
        <taxon>Entomophthoraceae</taxon>
        <taxon>Entomophthora</taxon>
    </lineage>
</organism>
<dbReference type="EMBL" id="QTSX02004493">
    <property type="protein sequence ID" value="KAJ9064335.1"/>
    <property type="molecule type" value="Genomic_DNA"/>
</dbReference>
<gene>
    <name evidence="1" type="ORF">DSO57_1031856</name>
</gene>
<accession>A0ACC2SPU0</accession>
<evidence type="ECO:0000313" key="2">
    <source>
        <dbReference type="Proteomes" id="UP001165960"/>
    </source>
</evidence>
<dbReference type="Proteomes" id="UP001165960">
    <property type="component" value="Unassembled WGS sequence"/>
</dbReference>
<evidence type="ECO:0000313" key="1">
    <source>
        <dbReference type="EMBL" id="KAJ9064335.1"/>
    </source>
</evidence>
<comment type="caution">
    <text evidence="1">The sequence shown here is derived from an EMBL/GenBank/DDBJ whole genome shotgun (WGS) entry which is preliminary data.</text>
</comment>
<sequence>MDTAIKQVILSARGREFLGHEFTPSYCHCFQELYIPKGGQTLRDARIHSEGASRESSEGDFRDSGIELDCLKDINLAQQVPGFETGYLMATSQEQELHRVYGGLGDITPTVEMVGEP</sequence>
<proteinExistence type="predicted"/>
<keyword evidence="2" id="KW-1185">Reference proteome</keyword>
<reference evidence="1" key="1">
    <citation type="submission" date="2022-04" db="EMBL/GenBank/DDBJ databases">
        <title>Genome of the entomopathogenic fungus Entomophthora muscae.</title>
        <authorList>
            <person name="Elya C."/>
            <person name="Lovett B.R."/>
            <person name="Lee E."/>
            <person name="Macias A.M."/>
            <person name="Hajek A.E."/>
            <person name="De Bivort B.L."/>
            <person name="Kasson M.T."/>
            <person name="De Fine Licht H.H."/>
            <person name="Stajich J.E."/>
        </authorList>
    </citation>
    <scope>NUCLEOTIDE SEQUENCE</scope>
    <source>
        <strain evidence="1">Berkeley</strain>
    </source>
</reference>
<protein>
    <submittedName>
        <fullName evidence="1">Uncharacterized protein</fullName>
    </submittedName>
</protein>
<name>A0ACC2SPU0_9FUNG</name>